<evidence type="ECO:0000313" key="2">
    <source>
        <dbReference type="Proteomes" id="UP000324974"/>
    </source>
</evidence>
<dbReference type="EMBL" id="CP042425">
    <property type="protein sequence ID" value="QEL17162.1"/>
    <property type="molecule type" value="Genomic_DNA"/>
</dbReference>
<organism evidence="1 2">
    <name type="scientific">Limnoglobus roseus</name>
    <dbReference type="NCBI Taxonomy" id="2598579"/>
    <lineage>
        <taxon>Bacteria</taxon>
        <taxon>Pseudomonadati</taxon>
        <taxon>Planctomycetota</taxon>
        <taxon>Planctomycetia</taxon>
        <taxon>Gemmatales</taxon>
        <taxon>Gemmataceae</taxon>
        <taxon>Limnoglobus</taxon>
    </lineage>
</organism>
<dbReference type="KEGG" id="lrs:PX52LOC_04144"/>
<dbReference type="AlphaFoldDB" id="A0A5C1AHN6"/>
<dbReference type="Proteomes" id="UP000324974">
    <property type="component" value="Chromosome"/>
</dbReference>
<dbReference type="OrthoDB" id="301285at2"/>
<gene>
    <name evidence="1" type="ORF">PX52LOC_04144</name>
</gene>
<accession>A0A5C1AHN6</accession>
<dbReference type="RefSeq" id="WP_149111805.1">
    <property type="nucleotide sequence ID" value="NZ_CP042425.1"/>
</dbReference>
<proteinExistence type="predicted"/>
<reference evidence="2" key="1">
    <citation type="submission" date="2019-08" db="EMBL/GenBank/DDBJ databases">
        <title>Limnoglobus roseus gen. nov., sp. nov., a novel freshwater planctomycete with a giant genome from the family Gemmataceae.</title>
        <authorList>
            <person name="Kulichevskaya I.S."/>
            <person name="Naumoff D.G."/>
            <person name="Miroshnikov K."/>
            <person name="Ivanova A."/>
            <person name="Philippov D.A."/>
            <person name="Hakobyan A."/>
            <person name="Rijpstra I.C."/>
            <person name="Sinninghe Damste J.S."/>
            <person name="Liesack W."/>
            <person name="Dedysh S.N."/>
        </authorList>
    </citation>
    <scope>NUCLEOTIDE SEQUENCE [LARGE SCALE GENOMIC DNA]</scope>
    <source>
        <strain evidence="2">PX52</strain>
    </source>
</reference>
<evidence type="ECO:0000313" key="1">
    <source>
        <dbReference type="EMBL" id="QEL17162.1"/>
    </source>
</evidence>
<name>A0A5C1AHN6_9BACT</name>
<sequence length="88" mass="8715">MTSTQLLVPVSSVGFGTGLVAVFDARTGRELQLSAAGAILKRGVVYLPADALGTAGGLHLARFRGGELAWVAVGDGVEEGVGCAGCAA</sequence>
<protein>
    <submittedName>
        <fullName evidence="1">Uncharacterized protein</fullName>
    </submittedName>
</protein>
<keyword evidence="2" id="KW-1185">Reference proteome</keyword>